<comment type="caution">
    <text evidence="3">The sequence shown here is derived from an EMBL/GenBank/DDBJ whole genome shotgun (WGS) entry which is preliminary data.</text>
</comment>
<organism evidence="3 4">
    <name type="scientific">Colwellia echini</name>
    <dbReference type="NCBI Taxonomy" id="1982103"/>
    <lineage>
        <taxon>Bacteria</taxon>
        <taxon>Pseudomonadati</taxon>
        <taxon>Pseudomonadota</taxon>
        <taxon>Gammaproteobacteria</taxon>
        <taxon>Alteromonadales</taxon>
        <taxon>Colwelliaceae</taxon>
        <taxon>Colwellia</taxon>
    </lineage>
</organism>
<evidence type="ECO:0000313" key="3">
    <source>
        <dbReference type="EMBL" id="TYK65191.1"/>
    </source>
</evidence>
<keyword evidence="4" id="KW-1185">Reference proteome</keyword>
<dbReference type="EMBL" id="PJAI02000013">
    <property type="protein sequence ID" value="TYK65191.1"/>
    <property type="molecule type" value="Genomic_DNA"/>
</dbReference>
<accession>A0ABY3MVF1</accession>
<reference evidence="3 4" key="1">
    <citation type="submission" date="2019-08" db="EMBL/GenBank/DDBJ databases">
        <title>Microbe sample from Colwellia echini.</title>
        <authorList>
            <person name="Christiansen L."/>
            <person name="Pathiraja D."/>
            <person name="Schultz-Johansen M."/>
            <person name="Choi I.-G."/>
            <person name="Stougaard P."/>
        </authorList>
    </citation>
    <scope>NUCLEOTIDE SEQUENCE [LARGE SCALE GENOMIC DNA]</scope>
    <source>
        <strain evidence="3 4">A3</strain>
    </source>
</reference>
<keyword evidence="1" id="KW-1133">Transmembrane helix</keyword>
<dbReference type="Proteomes" id="UP000815846">
    <property type="component" value="Unassembled WGS sequence"/>
</dbReference>
<evidence type="ECO:0000259" key="2">
    <source>
        <dbReference type="Pfam" id="PF14341"/>
    </source>
</evidence>
<feature type="transmembrane region" description="Helical" evidence="1">
    <location>
        <begin position="29"/>
        <end position="49"/>
    </location>
</feature>
<evidence type="ECO:0000256" key="1">
    <source>
        <dbReference type="SAM" id="Phobius"/>
    </source>
</evidence>
<keyword evidence="1" id="KW-0472">Membrane</keyword>
<protein>
    <recommendedName>
        <fullName evidence="2">Type 4 fimbrial biogenesis protein PilX N-terminal domain-containing protein</fullName>
    </recommendedName>
</protein>
<dbReference type="InterPro" id="IPR025746">
    <property type="entry name" value="PilX_N_dom"/>
</dbReference>
<proteinExistence type="predicted"/>
<evidence type="ECO:0000313" key="4">
    <source>
        <dbReference type="Proteomes" id="UP000815846"/>
    </source>
</evidence>
<sequence>MVIKNKILFKQQILPKNSLDSAVLSKQKGVVLIVSLVFLVALTGVAAALMQNTTSDMKMTGASTEKLVATQAAISAIDEIIDTQRGAGANNLFTKGLKPMSTYKTADLLPTDTTTKAQASADVINNLTFDESPCPRARVASSTGVIECNVFQIQATRLYGKSNTSNVVVDATIAQQLLKN</sequence>
<keyword evidence="1" id="KW-0812">Transmembrane</keyword>
<dbReference type="Pfam" id="PF14341">
    <property type="entry name" value="PilX_N"/>
    <property type="match status" value="1"/>
</dbReference>
<name>A0ABY3MVF1_9GAMM</name>
<gene>
    <name evidence="3" type="ORF">CWS31_012035</name>
</gene>
<dbReference type="RefSeq" id="WP_148747761.1">
    <property type="nucleotide sequence ID" value="NZ_PJAI02000013.1"/>
</dbReference>
<feature type="domain" description="Type 4 fimbrial biogenesis protein PilX N-terminal" evidence="2">
    <location>
        <begin position="28"/>
        <end position="73"/>
    </location>
</feature>